<dbReference type="NCBIfam" id="TIGR01444">
    <property type="entry name" value="fkbM_fam"/>
    <property type="match status" value="1"/>
</dbReference>
<proteinExistence type="predicted"/>
<gene>
    <name evidence="2" type="ORF">UFOVP247_39</name>
</gene>
<keyword evidence="2" id="KW-0489">Methyltransferase</keyword>
<evidence type="ECO:0000259" key="1">
    <source>
        <dbReference type="Pfam" id="PF05050"/>
    </source>
</evidence>
<organism evidence="2">
    <name type="scientific">uncultured Caudovirales phage</name>
    <dbReference type="NCBI Taxonomy" id="2100421"/>
    <lineage>
        <taxon>Viruses</taxon>
        <taxon>Duplodnaviria</taxon>
        <taxon>Heunggongvirae</taxon>
        <taxon>Uroviricota</taxon>
        <taxon>Caudoviricetes</taxon>
        <taxon>Peduoviridae</taxon>
        <taxon>Maltschvirus</taxon>
        <taxon>Maltschvirus maltsch</taxon>
    </lineage>
</organism>
<keyword evidence="2" id="KW-0808">Transferase</keyword>
<dbReference type="GO" id="GO:0008168">
    <property type="term" value="F:methyltransferase activity"/>
    <property type="evidence" value="ECO:0007669"/>
    <property type="project" value="UniProtKB-KW"/>
</dbReference>
<reference evidence="2" key="1">
    <citation type="submission" date="2020-05" db="EMBL/GenBank/DDBJ databases">
        <authorList>
            <person name="Chiriac C."/>
            <person name="Salcher M."/>
            <person name="Ghai R."/>
            <person name="Kavagutti S V."/>
        </authorList>
    </citation>
    <scope>NUCLEOTIDE SEQUENCE</scope>
</reference>
<sequence length="215" mass="24295">MTYNTIIRSTAIDDVSDWVWPKDDDGLWLGPSQEWTAIKPYISENCKSFENAVQAGGGCGMFPRLLSNMFTYVYTFEPDPYNFYCLSQNCQSQNIYKFNCAVGHENRKVVFHAPHESNRGTGTVHRDIDSPEIDKLYGDVVMMKLDNFEFSSLGLIYFDIENSEIYALRGSINTITKHSPLIICESAGEEVHNLLKNLGYSDIAKSGADTVFKIV</sequence>
<name>A0A6J7WSV5_9CAUD</name>
<dbReference type="Gene3D" id="3.40.50.150">
    <property type="entry name" value="Vaccinia Virus protein VP39"/>
    <property type="match status" value="1"/>
</dbReference>
<dbReference type="InterPro" id="IPR006342">
    <property type="entry name" value="FkbM_mtfrase"/>
</dbReference>
<protein>
    <submittedName>
        <fullName evidence="2">FkbM_fam, methyltransferase, FkbM family</fullName>
    </submittedName>
</protein>
<dbReference type="SUPFAM" id="SSF53335">
    <property type="entry name" value="S-adenosyl-L-methionine-dependent methyltransferases"/>
    <property type="match status" value="1"/>
</dbReference>
<dbReference type="GO" id="GO:0032259">
    <property type="term" value="P:methylation"/>
    <property type="evidence" value="ECO:0007669"/>
    <property type="project" value="UniProtKB-KW"/>
</dbReference>
<evidence type="ECO:0000313" key="2">
    <source>
        <dbReference type="EMBL" id="CAB5220797.1"/>
    </source>
</evidence>
<accession>A0A6J7WSV5</accession>
<dbReference type="Pfam" id="PF05050">
    <property type="entry name" value="Methyltransf_21"/>
    <property type="match status" value="1"/>
</dbReference>
<dbReference type="InterPro" id="IPR029063">
    <property type="entry name" value="SAM-dependent_MTases_sf"/>
</dbReference>
<feature type="domain" description="Methyltransferase FkbM" evidence="1">
    <location>
        <begin position="72"/>
        <end position="200"/>
    </location>
</feature>
<dbReference type="EMBL" id="LR798288">
    <property type="protein sequence ID" value="CAB5220797.1"/>
    <property type="molecule type" value="Genomic_DNA"/>
</dbReference>